<sequence length="167" mass="19438">MTTETKPVSEGVESCYCGEGAFIVLTETAEGTVIHQCGGSGEKGCGRLYEQVPYHNTYRLLIAWQGFPVRQTQTETKENVFYCRRCGSRTEWQFETHRAVCVHPMCQYEEYKHGKGKSYRQNNLEDRRRNLLKEIPSIEPNEDRFVEIYSEVKKIDAEIEEIRTDKL</sequence>
<dbReference type="EMBL" id="LAZR01002025">
    <property type="protein sequence ID" value="KKN35621.1"/>
    <property type="molecule type" value="Genomic_DNA"/>
</dbReference>
<accession>A0A0F9SF53</accession>
<protein>
    <submittedName>
        <fullName evidence="1">Uncharacterized protein</fullName>
    </submittedName>
</protein>
<gene>
    <name evidence="1" type="ORF">LCGC14_0781780</name>
</gene>
<reference evidence="1" key="1">
    <citation type="journal article" date="2015" name="Nature">
        <title>Complex archaea that bridge the gap between prokaryotes and eukaryotes.</title>
        <authorList>
            <person name="Spang A."/>
            <person name="Saw J.H."/>
            <person name="Jorgensen S.L."/>
            <person name="Zaremba-Niedzwiedzka K."/>
            <person name="Martijn J."/>
            <person name="Lind A.E."/>
            <person name="van Eijk R."/>
            <person name="Schleper C."/>
            <person name="Guy L."/>
            <person name="Ettema T.J."/>
        </authorList>
    </citation>
    <scope>NUCLEOTIDE SEQUENCE</scope>
</reference>
<organism evidence="1">
    <name type="scientific">marine sediment metagenome</name>
    <dbReference type="NCBI Taxonomy" id="412755"/>
    <lineage>
        <taxon>unclassified sequences</taxon>
        <taxon>metagenomes</taxon>
        <taxon>ecological metagenomes</taxon>
    </lineage>
</organism>
<dbReference type="AlphaFoldDB" id="A0A0F9SF53"/>
<evidence type="ECO:0000313" key="1">
    <source>
        <dbReference type="EMBL" id="KKN35621.1"/>
    </source>
</evidence>
<name>A0A0F9SF53_9ZZZZ</name>
<comment type="caution">
    <text evidence="1">The sequence shown here is derived from an EMBL/GenBank/DDBJ whole genome shotgun (WGS) entry which is preliminary data.</text>
</comment>
<proteinExistence type="predicted"/>